<keyword evidence="4" id="KW-0460">Magnesium</keyword>
<feature type="domain" description="PIN" evidence="5">
    <location>
        <begin position="5"/>
        <end position="109"/>
    </location>
</feature>
<evidence type="ECO:0000256" key="4">
    <source>
        <dbReference type="ARBA" id="ARBA00022842"/>
    </source>
</evidence>
<organism evidence="6 7">
    <name type="scientific">Streptacidiphilus fuscans</name>
    <dbReference type="NCBI Taxonomy" id="2789292"/>
    <lineage>
        <taxon>Bacteria</taxon>
        <taxon>Bacillati</taxon>
        <taxon>Actinomycetota</taxon>
        <taxon>Actinomycetes</taxon>
        <taxon>Kitasatosporales</taxon>
        <taxon>Streptomycetaceae</taxon>
        <taxon>Streptacidiphilus</taxon>
    </lineage>
</organism>
<keyword evidence="3" id="KW-0378">Hydrolase</keyword>
<dbReference type="GO" id="GO:0004518">
    <property type="term" value="F:nuclease activity"/>
    <property type="evidence" value="ECO:0007669"/>
    <property type="project" value="UniProtKB-KW"/>
</dbReference>
<dbReference type="GO" id="GO:0016787">
    <property type="term" value="F:hydrolase activity"/>
    <property type="evidence" value="ECO:0007669"/>
    <property type="project" value="UniProtKB-KW"/>
</dbReference>
<dbReference type="AlphaFoldDB" id="A0A931B3G3"/>
<comment type="caution">
    <text evidence="6">The sequence shown here is derived from an EMBL/GenBank/DDBJ whole genome shotgun (WGS) entry which is preliminary data.</text>
</comment>
<protein>
    <submittedName>
        <fullName evidence="6">PIN domain-containing protein</fullName>
    </submittedName>
</protein>
<name>A0A931B3G3_9ACTN</name>
<keyword evidence="2" id="KW-0479">Metal-binding</keyword>
<accession>A0A931B3G3</accession>
<evidence type="ECO:0000256" key="1">
    <source>
        <dbReference type="ARBA" id="ARBA00022722"/>
    </source>
</evidence>
<proteinExistence type="predicted"/>
<sequence length="130" mass="13757">MNIPYVYDAGALIAIDNDDRRMWARHHLALEEGRDIHVPAVVIGQAWRNARRQVRLGRILSSCSIETVGADVSKAAGVLCGATGTADVVDATVVVMAAALGAIVWTSDPGDLKLLADESGARPALVIRTV</sequence>
<dbReference type="InterPro" id="IPR029060">
    <property type="entry name" value="PIN-like_dom_sf"/>
</dbReference>
<gene>
    <name evidence="6" type="ORF">I2501_20495</name>
</gene>
<evidence type="ECO:0000256" key="3">
    <source>
        <dbReference type="ARBA" id="ARBA00022801"/>
    </source>
</evidence>
<evidence type="ECO:0000256" key="2">
    <source>
        <dbReference type="ARBA" id="ARBA00022723"/>
    </source>
</evidence>
<keyword evidence="7" id="KW-1185">Reference proteome</keyword>
<dbReference type="InterPro" id="IPR002716">
    <property type="entry name" value="PIN_dom"/>
</dbReference>
<dbReference type="Gene3D" id="3.40.50.1010">
    <property type="entry name" value="5'-nuclease"/>
    <property type="match status" value="1"/>
</dbReference>
<dbReference type="GO" id="GO:0046872">
    <property type="term" value="F:metal ion binding"/>
    <property type="evidence" value="ECO:0007669"/>
    <property type="project" value="UniProtKB-KW"/>
</dbReference>
<keyword evidence="1" id="KW-0540">Nuclease</keyword>
<evidence type="ECO:0000259" key="5">
    <source>
        <dbReference type="Pfam" id="PF01850"/>
    </source>
</evidence>
<dbReference type="RefSeq" id="WP_196195583.1">
    <property type="nucleotide sequence ID" value="NZ_JADPRT010000008.1"/>
</dbReference>
<evidence type="ECO:0000313" key="6">
    <source>
        <dbReference type="EMBL" id="MBF9070409.1"/>
    </source>
</evidence>
<dbReference type="SUPFAM" id="SSF88723">
    <property type="entry name" value="PIN domain-like"/>
    <property type="match status" value="1"/>
</dbReference>
<reference evidence="6" key="1">
    <citation type="submission" date="2020-11" db="EMBL/GenBank/DDBJ databases">
        <title>Isolation and identification of active actinomycetes.</title>
        <authorList>
            <person name="Yu B."/>
        </authorList>
    </citation>
    <scope>NUCLEOTIDE SEQUENCE</scope>
    <source>
        <strain evidence="6">NEAU-YB345</strain>
    </source>
</reference>
<dbReference type="EMBL" id="JADPRT010000008">
    <property type="protein sequence ID" value="MBF9070409.1"/>
    <property type="molecule type" value="Genomic_DNA"/>
</dbReference>
<dbReference type="Proteomes" id="UP000657385">
    <property type="component" value="Unassembled WGS sequence"/>
</dbReference>
<evidence type="ECO:0000313" key="7">
    <source>
        <dbReference type="Proteomes" id="UP000657385"/>
    </source>
</evidence>
<dbReference type="Pfam" id="PF01850">
    <property type="entry name" value="PIN"/>
    <property type="match status" value="1"/>
</dbReference>